<keyword evidence="5" id="KW-1185">Reference proteome</keyword>
<dbReference type="CDD" id="cd16936">
    <property type="entry name" value="HATPase_RsbW-like"/>
    <property type="match status" value="1"/>
</dbReference>
<protein>
    <submittedName>
        <fullName evidence="4">SpoIIE family protein phosphatase</fullName>
    </submittedName>
</protein>
<evidence type="ECO:0000256" key="1">
    <source>
        <dbReference type="ARBA" id="ARBA00022801"/>
    </source>
</evidence>
<dbReference type="PANTHER" id="PTHR43156">
    <property type="entry name" value="STAGE II SPORULATION PROTEIN E-RELATED"/>
    <property type="match status" value="1"/>
</dbReference>
<keyword evidence="1" id="KW-0378">Hydrolase</keyword>
<dbReference type="Gene3D" id="3.30.750.24">
    <property type="entry name" value="STAS domain"/>
    <property type="match status" value="1"/>
</dbReference>
<dbReference type="InterPro" id="IPR036890">
    <property type="entry name" value="HATPase_C_sf"/>
</dbReference>
<dbReference type="InterPro" id="IPR052016">
    <property type="entry name" value="Bact_Sigma-Reg"/>
</dbReference>
<dbReference type="RefSeq" id="WP_324277893.1">
    <property type="nucleotide sequence ID" value="NZ_CP141261.1"/>
</dbReference>
<reference evidence="4 5" key="1">
    <citation type="submission" date="2023-12" db="EMBL/GenBank/DDBJ databases">
        <title>Blastococcus brunescens sp. nov., an actonobacterium isolated from sandstone collected in sahara desert.</title>
        <authorList>
            <person name="Gtari M."/>
            <person name="Ghodhbane F."/>
        </authorList>
    </citation>
    <scope>NUCLEOTIDE SEQUENCE [LARGE SCALE GENOMIC DNA]</scope>
    <source>
        <strain evidence="4 5">BMG 8361</strain>
    </source>
</reference>
<evidence type="ECO:0000259" key="3">
    <source>
        <dbReference type="SMART" id="SM00331"/>
    </source>
</evidence>
<evidence type="ECO:0000313" key="4">
    <source>
        <dbReference type="EMBL" id="WRL66581.1"/>
    </source>
</evidence>
<feature type="region of interest" description="Disordered" evidence="2">
    <location>
        <begin position="192"/>
        <end position="253"/>
    </location>
</feature>
<name>A0ABZ1B717_9ACTN</name>
<evidence type="ECO:0000313" key="5">
    <source>
        <dbReference type="Proteomes" id="UP001324287"/>
    </source>
</evidence>
<feature type="compositionally biased region" description="Low complexity" evidence="2">
    <location>
        <begin position="314"/>
        <end position="337"/>
    </location>
</feature>
<dbReference type="SUPFAM" id="SSF55874">
    <property type="entry name" value="ATPase domain of HSP90 chaperone/DNA topoisomerase II/histidine kinase"/>
    <property type="match status" value="1"/>
</dbReference>
<dbReference type="InterPro" id="IPR036457">
    <property type="entry name" value="PPM-type-like_dom_sf"/>
</dbReference>
<dbReference type="InterPro" id="IPR001932">
    <property type="entry name" value="PPM-type_phosphatase-like_dom"/>
</dbReference>
<dbReference type="Gene3D" id="3.60.40.10">
    <property type="entry name" value="PPM-type phosphatase domain"/>
    <property type="match status" value="1"/>
</dbReference>
<dbReference type="EMBL" id="CP141261">
    <property type="protein sequence ID" value="WRL66581.1"/>
    <property type="molecule type" value="Genomic_DNA"/>
</dbReference>
<dbReference type="InterPro" id="IPR036513">
    <property type="entry name" value="STAS_dom_sf"/>
</dbReference>
<dbReference type="Gene3D" id="3.30.565.10">
    <property type="entry name" value="Histidine kinase-like ATPase, C-terminal domain"/>
    <property type="match status" value="1"/>
</dbReference>
<sequence length="496" mass="52547">MTVEYVSRRRLIAERLAAENERLYRQQRGIAGTLQHALLPVVPDIGGVEVAARYVAGVDELEVGGDWYDVIARAPGCCVFVVGDISGRGLPAATTMAALRFAVRAFVSEGHDIEVVMAKLRGLLDIETDHQFATVLLGELDASAGRLRLVSAGHFAPVLLTADGATLLECPTAPPVGLPDDMPPPAAVVTVGRGPPSWRSPTARWNAGGDDRHRAGEAAVSCVRSQVQSAGGDGRRPARRPHHRRQPGRHSAAGVAMELTHGPRARLDVRAGSDGELVLHLAGELDLASLPAVAGPLAEALARPPQPVVLDLGSWTSSTPPASPCSCGSRTTSGRSGPVRRASRCAASSKSWAWPHASAWRRPEMPSRSFSAWPDSIPAARAYVGHALDGVPAASCQTAVLLVSELVTNVVRHAGGHDFVVEIQAFPDEGRLWVGVTDTEAGLPVLLTPPVTAEGGRGMQLVSTLADRWGARRRRHAVEKTVWFELSYPPHHAPAG</sequence>
<dbReference type="Proteomes" id="UP001324287">
    <property type="component" value="Chromosome"/>
</dbReference>
<gene>
    <name evidence="4" type="ORF">U6N30_14970</name>
</gene>
<feature type="domain" description="PPM-type phosphatase" evidence="3">
    <location>
        <begin position="45"/>
        <end position="271"/>
    </location>
</feature>
<dbReference type="Pfam" id="PF13581">
    <property type="entry name" value="HATPase_c_2"/>
    <property type="match status" value="1"/>
</dbReference>
<dbReference type="InterPro" id="IPR003594">
    <property type="entry name" value="HATPase_dom"/>
</dbReference>
<evidence type="ECO:0000256" key="2">
    <source>
        <dbReference type="SAM" id="MobiDB-lite"/>
    </source>
</evidence>
<dbReference type="SMART" id="SM00331">
    <property type="entry name" value="PP2C_SIG"/>
    <property type="match status" value="1"/>
</dbReference>
<feature type="compositionally biased region" description="Basic residues" evidence="2">
    <location>
        <begin position="237"/>
        <end position="248"/>
    </location>
</feature>
<accession>A0ABZ1B717</accession>
<dbReference type="PANTHER" id="PTHR43156:SF2">
    <property type="entry name" value="STAGE II SPORULATION PROTEIN E"/>
    <property type="match status" value="1"/>
</dbReference>
<organism evidence="4 5">
    <name type="scientific">Blastococcus brunescens</name>
    <dbReference type="NCBI Taxonomy" id="1564165"/>
    <lineage>
        <taxon>Bacteria</taxon>
        <taxon>Bacillati</taxon>
        <taxon>Actinomycetota</taxon>
        <taxon>Actinomycetes</taxon>
        <taxon>Geodermatophilales</taxon>
        <taxon>Geodermatophilaceae</taxon>
        <taxon>Blastococcus</taxon>
    </lineage>
</organism>
<dbReference type="Pfam" id="PF07228">
    <property type="entry name" value="SpoIIE"/>
    <property type="match status" value="1"/>
</dbReference>
<feature type="region of interest" description="Disordered" evidence="2">
    <location>
        <begin position="314"/>
        <end position="340"/>
    </location>
</feature>
<proteinExistence type="predicted"/>